<dbReference type="Proteomes" id="UP000799753">
    <property type="component" value="Unassembled WGS sequence"/>
</dbReference>
<name>A0A6A6RVV2_9PLEO</name>
<organism evidence="1 2">
    <name type="scientific">Massarina eburnea CBS 473.64</name>
    <dbReference type="NCBI Taxonomy" id="1395130"/>
    <lineage>
        <taxon>Eukaryota</taxon>
        <taxon>Fungi</taxon>
        <taxon>Dikarya</taxon>
        <taxon>Ascomycota</taxon>
        <taxon>Pezizomycotina</taxon>
        <taxon>Dothideomycetes</taxon>
        <taxon>Pleosporomycetidae</taxon>
        <taxon>Pleosporales</taxon>
        <taxon>Massarineae</taxon>
        <taxon>Massarinaceae</taxon>
        <taxon>Massarina</taxon>
    </lineage>
</organism>
<dbReference type="OrthoDB" id="4820608at2759"/>
<protein>
    <submittedName>
        <fullName evidence="1">Uncharacterized protein</fullName>
    </submittedName>
</protein>
<reference evidence="1" key="1">
    <citation type="journal article" date="2020" name="Stud. Mycol.">
        <title>101 Dothideomycetes genomes: a test case for predicting lifestyles and emergence of pathogens.</title>
        <authorList>
            <person name="Haridas S."/>
            <person name="Albert R."/>
            <person name="Binder M."/>
            <person name="Bloem J."/>
            <person name="Labutti K."/>
            <person name="Salamov A."/>
            <person name="Andreopoulos B."/>
            <person name="Baker S."/>
            <person name="Barry K."/>
            <person name="Bills G."/>
            <person name="Bluhm B."/>
            <person name="Cannon C."/>
            <person name="Castanera R."/>
            <person name="Culley D."/>
            <person name="Daum C."/>
            <person name="Ezra D."/>
            <person name="Gonzalez J."/>
            <person name="Henrissat B."/>
            <person name="Kuo A."/>
            <person name="Liang C."/>
            <person name="Lipzen A."/>
            <person name="Lutzoni F."/>
            <person name="Magnuson J."/>
            <person name="Mondo S."/>
            <person name="Nolan M."/>
            <person name="Ohm R."/>
            <person name="Pangilinan J."/>
            <person name="Park H.-J."/>
            <person name="Ramirez L."/>
            <person name="Alfaro M."/>
            <person name="Sun H."/>
            <person name="Tritt A."/>
            <person name="Yoshinaga Y."/>
            <person name="Zwiers L.-H."/>
            <person name="Turgeon B."/>
            <person name="Goodwin S."/>
            <person name="Spatafora J."/>
            <person name="Crous P."/>
            <person name="Grigoriev I."/>
        </authorList>
    </citation>
    <scope>NUCLEOTIDE SEQUENCE</scope>
    <source>
        <strain evidence="1">CBS 473.64</strain>
    </source>
</reference>
<evidence type="ECO:0000313" key="1">
    <source>
        <dbReference type="EMBL" id="KAF2639666.1"/>
    </source>
</evidence>
<sequence>MTVDYADSTIDHFDLKSFYYGCAVGSEVSVVGVPLACTVTVKGYADTQKTKLTASQSFGFEVGLLQVEAQMKKASLGKGFVGVRVVEFFVSNELVTAALIDTVEYTVYSAAKVVR</sequence>
<accession>A0A6A6RVV2</accession>
<proteinExistence type="predicted"/>
<dbReference type="AlphaFoldDB" id="A0A6A6RVV2"/>
<evidence type="ECO:0000313" key="2">
    <source>
        <dbReference type="Proteomes" id="UP000799753"/>
    </source>
</evidence>
<dbReference type="EMBL" id="MU006786">
    <property type="protein sequence ID" value="KAF2639666.1"/>
    <property type="molecule type" value="Genomic_DNA"/>
</dbReference>
<gene>
    <name evidence="1" type="ORF">P280DRAFT_44758</name>
</gene>
<keyword evidence="2" id="KW-1185">Reference proteome</keyword>